<accession>A0A9Q9INI2</accession>
<dbReference type="PANTHER" id="PTHR30146">
    <property type="entry name" value="LACI-RELATED TRANSCRIPTIONAL REPRESSOR"/>
    <property type="match status" value="1"/>
</dbReference>
<evidence type="ECO:0000256" key="1">
    <source>
        <dbReference type="ARBA" id="ARBA00023015"/>
    </source>
</evidence>
<evidence type="ECO:0000256" key="3">
    <source>
        <dbReference type="ARBA" id="ARBA00023163"/>
    </source>
</evidence>
<dbReference type="PROSITE" id="PS00356">
    <property type="entry name" value="HTH_LACI_1"/>
    <property type="match status" value="1"/>
</dbReference>
<dbReference type="GO" id="GO:0000976">
    <property type="term" value="F:transcription cis-regulatory region binding"/>
    <property type="evidence" value="ECO:0007669"/>
    <property type="project" value="TreeGrafter"/>
</dbReference>
<dbReference type="Gene3D" id="3.40.50.2300">
    <property type="match status" value="2"/>
</dbReference>
<evidence type="ECO:0000313" key="5">
    <source>
        <dbReference type="EMBL" id="UWZ58756.1"/>
    </source>
</evidence>
<dbReference type="InterPro" id="IPR028082">
    <property type="entry name" value="Peripla_BP_I"/>
</dbReference>
<proteinExistence type="predicted"/>
<dbReference type="SUPFAM" id="SSF53822">
    <property type="entry name" value="Periplasmic binding protein-like I"/>
    <property type="match status" value="1"/>
</dbReference>
<keyword evidence="6" id="KW-1185">Reference proteome</keyword>
<protein>
    <submittedName>
        <fullName evidence="5">LacI family DNA-binding transcriptional regulator</fullName>
    </submittedName>
</protein>
<dbReference type="Pfam" id="PF13377">
    <property type="entry name" value="Peripla_BP_3"/>
    <property type="match status" value="1"/>
</dbReference>
<dbReference type="KEGG" id="daur:Daura_22850"/>
<dbReference type="Pfam" id="PF00356">
    <property type="entry name" value="LacI"/>
    <property type="match status" value="1"/>
</dbReference>
<dbReference type="InterPro" id="IPR010982">
    <property type="entry name" value="Lambda_DNA-bd_dom_sf"/>
</dbReference>
<dbReference type="EMBL" id="CP073767">
    <property type="protein sequence ID" value="UWZ58756.1"/>
    <property type="molecule type" value="Genomic_DNA"/>
</dbReference>
<dbReference type="InterPro" id="IPR000843">
    <property type="entry name" value="HTH_LacI"/>
</dbReference>
<keyword evidence="3" id="KW-0804">Transcription</keyword>
<organism evidence="5 6">
    <name type="scientific">Dactylosporangium aurantiacum</name>
    <dbReference type="NCBI Taxonomy" id="35754"/>
    <lineage>
        <taxon>Bacteria</taxon>
        <taxon>Bacillati</taxon>
        <taxon>Actinomycetota</taxon>
        <taxon>Actinomycetes</taxon>
        <taxon>Micromonosporales</taxon>
        <taxon>Micromonosporaceae</taxon>
        <taxon>Dactylosporangium</taxon>
    </lineage>
</organism>
<dbReference type="PANTHER" id="PTHR30146:SF153">
    <property type="entry name" value="LACTOSE OPERON REPRESSOR"/>
    <property type="match status" value="1"/>
</dbReference>
<reference evidence="5" key="1">
    <citation type="submission" date="2021-04" db="EMBL/GenBank/DDBJ databases">
        <title>Dactylosporangium aurantiacum NRRL B-8018 full assembly.</title>
        <authorList>
            <person name="Hartkoorn R.C."/>
            <person name="Beaudoing E."/>
            <person name="Hot D."/>
        </authorList>
    </citation>
    <scope>NUCLEOTIDE SEQUENCE</scope>
    <source>
        <strain evidence="5">NRRL B-8018</strain>
    </source>
</reference>
<keyword evidence="1" id="KW-0805">Transcription regulation</keyword>
<dbReference type="Proteomes" id="UP001058003">
    <property type="component" value="Chromosome"/>
</dbReference>
<keyword evidence="2 5" id="KW-0238">DNA-binding</keyword>
<evidence type="ECO:0000313" key="6">
    <source>
        <dbReference type="Proteomes" id="UP001058003"/>
    </source>
</evidence>
<dbReference type="SUPFAM" id="SSF47413">
    <property type="entry name" value="lambda repressor-like DNA-binding domains"/>
    <property type="match status" value="1"/>
</dbReference>
<dbReference type="SMART" id="SM00354">
    <property type="entry name" value="HTH_LACI"/>
    <property type="match status" value="1"/>
</dbReference>
<dbReference type="AlphaFoldDB" id="A0A9Q9INI2"/>
<dbReference type="GO" id="GO:0003700">
    <property type="term" value="F:DNA-binding transcription factor activity"/>
    <property type="evidence" value="ECO:0007669"/>
    <property type="project" value="TreeGrafter"/>
</dbReference>
<dbReference type="InterPro" id="IPR046335">
    <property type="entry name" value="LacI/GalR-like_sensor"/>
</dbReference>
<dbReference type="Gene3D" id="1.10.260.40">
    <property type="entry name" value="lambda repressor-like DNA-binding domains"/>
    <property type="match status" value="1"/>
</dbReference>
<dbReference type="CDD" id="cd06267">
    <property type="entry name" value="PBP1_LacI_sugar_binding-like"/>
    <property type="match status" value="1"/>
</dbReference>
<sequence length="350" mass="36691">MPHPARPTVTLRDVAGAAGVSVATASRVLSGSSRSVAPQYVSRVLEAAASLRYTADVSARAMRRKSDAIALVADDLTTPSIALVVAAMERQARTVDAFVTVSATRGLPERQLETVRTLCGFWPRALVLTSSRIATGEVGARLLEELLAYERRGGRVVIYGDIDVPFDSIRVDDRASARLLGAHLAATGHRRPVILAGSRERSFAAERTSGFVEGLLGGGVDVQDIRIVNCEVGRRGAFEATAALIGGGLGDTDALLAVNDQMAIGALAACRAAGVDVPGRLSVSGFDDIQLAADVTPRLTTVALPFADIGARSIRLALTAGEDRRDVVRETVMGTLVPGGSTVDRAARNR</sequence>
<dbReference type="PROSITE" id="PS50932">
    <property type="entry name" value="HTH_LACI_2"/>
    <property type="match status" value="1"/>
</dbReference>
<dbReference type="CDD" id="cd01392">
    <property type="entry name" value="HTH_LacI"/>
    <property type="match status" value="1"/>
</dbReference>
<name>A0A9Q9INI2_9ACTN</name>
<evidence type="ECO:0000256" key="2">
    <source>
        <dbReference type="ARBA" id="ARBA00023125"/>
    </source>
</evidence>
<feature type="domain" description="HTH lacI-type" evidence="4">
    <location>
        <begin position="9"/>
        <end position="64"/>
    </location>
</feature>
<evidence type="ECO:0000259" key="4">
    <source>
        <dbReference type="PROSITE" id="PS50932"/>
    </source>
</evidence>
<dbReference type="OrthoDB" id="3226810at2"/>
<gene>
    <name evidence="5" type="ORF">Daura_22850</name>
</gene>